<comment type="subcellular location">
    <subcellularLocation>
        <location evidence="1">Mitochondrion membrane</location>
    </subcellularLocation>
</comment>
<dbReference type="PANTHER" id="PTHR28074:SF1">
    <property type="entry name" value="ATP SYNTHASE SUBUNIT K, MITOCHONDRIAL"/>
    <property type="match status" value="1"/>
</dbReference>
<reference evidence="4" key="1">
    <citation type="submission" date="2023-02" db="EMBL/GenBank/DDBJ databases">
        <title>Identification and recombinant expression of a fungal hydrolase from Papiliotrema laurentii that hydrolyzes apple cutin and clears colloidal polyester polyurethane.</title>
        <authorList>
            <consortium name="DOE Joint Genome Institute"/>
            <person name="Roman V.A."/>
            <person name="Bojanowski C."/>
            <person name="Crable B.R."/>
            <person name="Wagner D.N."/>
            <person name="Hung C.S."/>
            <person name="Nadeau L.J."/>
            <person name="Schratz L."/>
            <person name="Haridas S."/>
            <person name="Pangilinan J."/>
            <person name="Lipzen A."/>
            <person name="Na H."/>
            <person name="Yan M."/>
            <person name="Ng V."/>
            <person name="Grigoriev I.V."/>
            <person name="Spatafora J.W."/>
            <person name="Barlow D."/>
            <person name="Biffinger J."/>
            <person name="Kelley-Loughnane N."/>
            <person name="Varaljay V.A."/>
            <person name="Crookes-Goodson W.J."/>
        </authorList>
    </citation>
    <scope>NUCLEOTIDE SEQUENCE</scope>
    <source>
        <strain evidence="4">5307AH</strain>
    </source>
</reference>
<dbReference type="Proteomes" id="UP001182556">
    <property type="component" value="Unassembled WGS sequence"/>
</dbReference>
<accession>A0AAD9CS67</accession>
<organism evidence="4 5">
    <name type="scientific">Papiliotrema laurentii</name>
    <name type="common">Cryptococcus laurentii</name>
    <dbReference type="NCBI Taxonomy" id="5418"/>
    <lineage>
        <taxon>Eukaryota</taxon>
        <taxon>Fungi</taxon>
        <taxon>Dikarya</taxon>
        <taxon>Basidiomycota</taxon>
        <taxon>Agaricomycotina</taxon>
        <taxon>Tremellomycetes</taxon>
        <taxon>Tremellales</taxon>
        <taxon>Rhynchogastremaceae</taxon>
        <taxon>Papiliotrema</taxon>
    </lineage>
</organism>
<dbReference type="PANTHER" id="PTHR28074">
    <property type="entry name" value="ATP SYNTHASE SUBUNIT K, MITOCHONDRIAL"/>
    <property type="match status" value="1"/>
</dbReference>
<evidence type="ECO:0000256" key="1">
    <source>
        <dbReference type="ARBA" id="ARBA00004325"/>
    </source>
</evidence>
<evidence type="ECO:0000313" key="4">
    <source>
        <dbReference type="EMBL" id="KAK1921197.1"/>
    </source>
</evidence>
<dbReference type="InterPro" id="IPR021278">
    <property type="entry name" value="ATP19"/>
</dbReference>
<evidence type="ECO:0000256" key="3">
    <source>
        <dbReference type="ARBA" id="ARBA00023136"/>
    </source>
</evidence>
<dbReference type="EMBL" id="JAODAN010000011">
    <property type="protein sequence ID" value="KAK1921197.1"/>
    <property type="molecule type" value="Genomic_DNA"/>
</dbReference>
<evidence type="ECO:0000313" key="5">
    <source>
        <dbReference type="Proteomes" id="UP001182556"/>
    </source>
</evidence>
<keyword evidence="3" id="KW-0472">Membrane</keyword>
<dbReference type="Pfam" id="PF11022">
    <property type="entry name" value="ATP19"/>
    <property type="match status" value="1"/>
</dbReference>
<sequence>MSYTIAGRVIKNEYLVLGTLAAVIGGTVGFSGGEKKAPANAPVPVAQDSTIKADSKDELDFIRQFVADAEKAEKSGGH</sequence>
<keyword evidence="2" id="KW-0496">Mitochondrion</keyword>
<dbReference type="AlphaFoldDB" id="A0AAD9CS67"/>
<gene>
    <name evidence="4" type="ORF">DB88DRAFT_499966</name>
</gene>
<comment type="caution">
    <text evidence="4">The sequence shown here is derived from an EMBL/GenBank/DDBJ whole genome shotgun (WGS) entry which is preliminary data.</text>
</comment>
<dbReference type="GO" id="GO:0031966">
    <property type="term" value="C:mitochondrial membrane"/>
    <property type="evidence" value="ECO:0007669"/>
    <property type="project" value="UniProtKB-SubCell"/>
</dbReference>
<proteinExistence type="predicted"/>
<name>A0AAD9CS67_PAPLA</name>
<evidence type="ECO:0000256" key="2">
    <source>
        <dbReference type="ARBA" id="ARBA00023128"/>
    </source>
</evidence>
<dbReference type="GO" id="GO:0015986">
    <property type="term" value="P:proton motive force-driven ATP synthesis"/>
    <property type="evidence" value="ECO:0007669"/>
    <property type="project" value="TreeGrafter"/>
</dbReference>
<protein>
    <submittedName>
        <fullName evidence="4">Uncharacterized protein</fullName>
    </submittedName>
</protein>
<keyword evidence="5" id="KW-1185">Reference proteome</keyword>